<dbReference type="OrthoDB" id="34441at2157"/>
<gene>
    <name evidence="1" type="ORF">J5U23_01185</name>
</gene>
<evidence type="ECO:0000313" key="1">
    <source>
        <dbReference type="EMBL" id="QXJ28316.1"/>
    </source>
</evidence>
<accession>A0A8F5BNC4</accession>
<dbReference type="AlphaFoldDB" id="A0A8F5BNC4"/>
<dbReference type="GeneID" id="65562777"/>
<reference evidence="1" key="1">
    <citation type="journal article" date="2021" name="Environ. Microbiol.">
        <title>New insights into the diversity and evolution of the archaeal mobilome from three complete genomes of Saccharolobus shibatae.</title>
        <authorList>
            <person name="Medvedeva S."/>
            <person name="Brandt D."/>
            <person name="Cvirkaite-Krupovic V."/>
            <person name="Liu Y."/>
            <person name="Severinov K."/>
            <person name="Ishino S."/>
            <person name="Ishino Y."/>
            <person name="Prangishvili D."/>
            <person name="Kalinowski J."/>
            <person name="Krupovic M."/>
        </authorList>
    </citation>
    <scope>NUCLEOTIDE SEQUENCE</scope>
    <source>
        <strain evidence="1">B12</strain>
    </source>
</reference>
<protein>
    <submittedName>
        <fullName evidence="1">Uncharacterized protein</fullName>
    </submittedName>
</protein>
<name>A0A8F5BNC4_SACSH</name>
<dbReference type="KEGG" id="sshi:J5U23_01185"/>
<dbReference type="Proteomes" id="UP000694018">
    <property type="component" value="Chromosome"/>
</dbReference>
<proteinExistence type="predicted"/>
<evidence type="ECO:0000313" key="2">
    <source>
        <dbReference type="Proteomes" id="UP000694018"/>
    </source>
</evidence>
<dbReference type="RefSeq" id="WP_218259915.1">
    <property type="nucleotide sequence ID" value="NZ_CP077717.1"/>
</dbReference>
<sequence>MIISIPSMIRKEIDNITFVFSVIPPIITLKNADEDLKDFLLKLSKSFRIDIACGNRDKKLCYPAIFGGVFVFDHDLIIKRYEIYGYLCNGEEESVKNINQLFKQLEQGKEWCFRFDDNSILCFKNRKESKECRWIDNIGLRFLIFSS</sequence>
<dbReference type="EMBL" id="CP077717">
    <property type="protein sequence ID" value="QXJ28316.1"/>
    <property type="molecule type" value="Genomic_DNA"/>
</dbReference>
<organism evidence="1 2">
    <name type="scientific">Saccharolobus shibatae (strain ATCC 51178 / DSM 5389 / JCM 8931 / NBRC 15437 / B12)</name>
    <name type="common">Sulfolobus shibatae</name>
    <dbReference type="NCBI Taxonomy" id="523848"/>
    <lineage>
        <taxon>Archaea</taxon>
        <taxon>Thermoproteota</taxon>
        <taxon>Thermoprotei</taxon>
        <taxon>Sulfolobales</taxon>
        <taxon>Sulfolobaceae</taxon>
        <taxon>Saccharolobus</taxon>
    </lineage>
</organism>